<organism evidence="3 4">
    <name type="scientific">Micromonospora maritima</name>
    <dbReference type="NCBI Taxonomy" id="986711"/>
    <lineage>
        <taxon>Bacteria</taxon>
        <taxon>Bacillati</taxon>
        <taxon>Actinomycetota</taxon>
        <taxon>Actinomycetes</taxon>
        <taxon>Micromonosporales</taxon>
        <taxon>Micromonosporaceae</taxon>
        <taxon>Micromonospora</taxon>
    </lineage>
</organism>
<sequence>MTSSWLWVVLCGVPLLVVLVSVVVVVRRRRAARASAGDPVLRDARRAMAELERGRRRAGRGSIRGQGGGGSAQMARDAAYGSDTSAGA</sequence>
<evidence type="ECO:0000313" key="3">
    <source>
        <dbReference type="EMBL" id="MFI7264124.1"/>
    </source>
</evidence>
<proteinExistence type="predicted"/>
<accession>A0ABW7ZMQ8</accession>
<evidence type="ECO:0000256" key="2">
    <source>
        <dbReference type="SAM" id="Phobius"/>
    </source>
</evidence>
<dbReference type="RefSeq" id="WP_396770101.1">
    <property type="nucleotide sequence ID" value="NZ_JBITLA010000008.1"/>
</dbReference>
<feature type="region of interest" description="Disordered" evidence="1">
    <location>
        <begin position="51"/>
        <end position="88"/>
    </location>
</feature>
<dbReference type="Proteomes" id="UP001612812">
    <property type="component" value="Unassembled WGS sequence"/>
</dbReference>
<feature type="transmembrane region" description="Helical" evidence="2">
    <location>
        <begin position="6"/>
        <end position="26"/>
    </location>
</feature>
<keyword evidence="4" id="KW-1185">Reference proteome</keyword>
<comment type="caution">
    <text evidence="3">The sequence shown here is derived from an EMBL/GenBank/DDBJ whole genome shotgun (WGS) entry which is preliminary data.</text>
</comment>
<name>A0ABW7ZMQ8_9ACTN</name>
<gene>
    <name evidence="3" type="ORF">ACIBP4_17735</name>
</gene>
<dbReference type="EMBL" id="JBITLE010000006">
    <property type="protein sequence ID" value="MFI7264124.1"/>
    <property type="molecule type" value="Genomic_DNA"/>
</dbReference>
<evidence type="ECO:0000256" key="1">
    <source>
        <dbReference type="SAM" id="MobiDB-lite"/>
    </source>
</evidence>
<keyword evidence="2" id="KW-1133">Transmembrane helix</keyword>
<feature type="compositionally biased region" description="Gly residues" evidence="1">
    <location>
        <begin position="62"/>
        <end position="71"/>
    </location>
</feature>
<keyword evidence="2" id="KW-0812">Transmembrane</keyword>
<keyword evidence="2" id="KW-0472">Membrane</keyword>
<protein>
    <submittedName>
        <fullName evidence="3">Uncharacterized protein</fullName>
    </submittedName>
</protein>
<evidence type="ECO:0000313" key="4">
    <source>
        <dbReference type="Proteomes" id="UP001612812"/>
    </source>
</evidence>
<reference evidence="3 4" key="1">
    <citation type="submission" date="2024-10" db="EMBL/GenBank/DDBJ databases">
        <title>The Natural Products Discovery Center: Release of the First 8490 Sequenced Strains for Exploring Actinobacteria Biosynthetic Diversity.</title>
        <authorList>
            <person name="Kalkreuter E."/>
            <person name="Kautsar S.A."/>
            <person name="Yang D."/>
            <person name="Bader C.D."/>
            <person name="Teijaro C.N."/>
            <person name="Fluegel L."/>
            <person name="Davis C.M."/>
            <person name="Simpson J.R."/>
            <person name="Lauterbach L."/>
            <person name="Steele A.D."/>
            <person name="Gui C."/>
            <person name="Meng S."/>
            <person name="Li G."/>
            <person name="Viehrig K."/>
            <person name="Ye F."/>
            <person name="Su P."/>
            <person name="Kiefer A.F."/>
            <person name="Nichols A."/>
            <person name="Cepeda A.J."/>
            <person name="Yan W."/>
            <person name="Fan B."/>
            <person name="Jiang Y."/>
            <person name="Adhikari A."/>
            <person name="Zheng C.-J."/>
            <person name="Schuster L."/>
            <person name="Cowan T.M."/>
            <person name="Smanski M.J."/>
            <person name="Chevrette M.G."/>
            <person name="De Carvalho L.P.S."/>
            <person name="Shen B."/>
        </authorList>
    </citation>
    <scope>NUCLEOTIDE SEQUENCE [LARGE SCALE GENOMIC DNA]</scope>
    <source>
        <strain evidence="3 4">NPDC049845</strain>
    </source>
</reference>